<dbReference type="EC" id="1.1.1.-" evidence="3"/>
<dbReference type="PANTHER" id="PTHR24321:SF8">
    <property type="entry name" value="ESTRADIOL 17-BETA-DEHYDROGENASE 8-RELATED"/>
    <property type="match status" value="1"/>
</dbReference>
<dbReference type="RefSeq" id="WP_140008415.1">
    <property type="nucleotide sequence ID" value="NZ_JBHMDG010000001.1"/>
</dbReference>
<dbReference type="InterPro" id="IPR002347">
    <property type="entry name" value="SDR_fam"/>
</dbReference>
<reference evidence="3 4" key="1">
    <citation type="submission" date="2024-09" db="EMBL/GenBank/DDBJ databases">
        <authorList>
            <person name="Sun Q."/>
            <person name="Mori K."/>
        </authorList>
    </citation>
    <scope>NUCLEOTIDE SEQUENCE [LARGE SCALE GENOMIC DNA]</scope>
    <source>
        <strain evidence="3 4">JCM 9626</strain>
    </source>
</reference>
<comment type="caution">
    <text evidence="3">The sequence shown here is derived from an EMBL/GenBank/DDBJ whole genome shotgun (WGS) entry which is preliminary data.</text>
</comment>
<protein>
    <submittedName>
        <fullName evidence="3">SDR family NAD(P)-dependent oxidoreductase</fullName>
        <ecNumber evidence="3">1.1.1.-</ecNumber>
    </submittedName>
</protein>
<dbReference type="PRINTS" id="PR00080">
    <property type="entry name" value="SDRFAMILY"/>
</dbReference>
<comment type="similarity">
    <text evidence="1">Belongs to the short-chain dehydrogenases/reductases (SDR) family.</text>
</comment>
<accession>A0ABV5K7Q9</accession>
<dbReference type="Proteomes" id="UP001589750">
    <property type="component" value="Unassembled WGS sequence"/>
</dbReference>
<dbReference type="PRINTS" id="PR00081">
    <property type="entry name" value="GDHRDH"/>
</dbReference>
<dbReference type="EMBL" id="JBHMDG010000001">
    <property type="protein sequence ID" value="MFB9311694.1"/>
    <property type="molecule type" value="Genomic_DNA"/>
</dbReference>
<dbReference type="CDD" id="cd05233">
    <property type="entry name" value="SDR_c"/>
    <property type="match status" value="1"/>
</dbReference>
<dbReference type="InterPro" id="IPR020904">
    <property type="entry name" value="Sc_DH/Rdtase_CS"/>
</dbReference>
<gene>
    <name evidence="3" type="ORF">ACFFRI_01445</name>
</gene>
<keyword evidence="4" id="KW-1185">Reference proteome</keyword>
<dbReference type="SUPFAM" id="SSF51735">
    <property type="entry name" value="NAD(P)-binding Rossmann-fold domains"/>
    <property type="match status" value="1"/>
</dbReference>
<evidence type="ECO:0000313" key="4">
    <source>
        <dbReference type="Proteomes" id="UP001589750"/>
    </source>
</evidence>
<evidence type="ECO:0000313" key="3">
    <source>
        <dbReference type="EMBL" id="MFB9311694.1"/>
    </source>
</evidence>
<dbReference type="PROSITE" id="PS00061">
    <property type="entry name" value="ADH_SHORT"/>
    <property type="match status" value="1"/>
</dbReference>
<organism evidence="3 4">
    <name type="scientific">Nocardioides plantarum</name>
    <dbReference type="NCBI Taxonomy" id="29299"/>
    <lineage>
        <taxon>Bacteria</taxon>
        <taxon>Bacillati</taxon>
        <taxon>Actinomycetota</taxon>
        <taxon>Actinomycetes</taxon>
        <taxon>Propionibacteriales</taxon>
        <taxon>Nocardioidaceae</taxon>
        <taxon>Nocardioides</taxon>
    </lineage>
</organism>
<evidence type="ECO:0000256" key="2">
    <source>
        <dbReference type="ARBA" id="ARBA00023002"/>
    </source>
</evidence>
<dbReference type="Gene3D" id="3.40.50.720">
    <property type="entry name" value="NAD(P)-binding Rossmann-like Domain"/>
    <property type="match status" value="1"/>
</dbReference>
<sequence length="269" mass="27634">MDTPNPPAYSADRLTGRTVIVTGAGSGIGRATALRLAREGARVAALDVVPVGLEGLAAAAAADDTVGGRITTGPVDISDEQSVVAAVGGAVAALGGLDAVVNAAAIHYGDHTHEATLARWQRLIDVNLTGTFLMTRESIPPLLESEHGGVVVNFSSTSAFFAHPYMAAYSATKGAIMSFTHAIALEYADRGLRAVSLVPGGIETAITGATPQNLPADVDWNKFAKLMPTLGRGRFGGPEDIAGVVAMLVSDDGRYITGTEIRVDGGTHM</sequence>
<proteinExistence type="inferred from homology"/>
<dbReference type="Pfam" id="PF13561">
    <property type="entry name" value="adh_short_C2"/>
    <property type="match status" value="1"/>
</dbReference>
<keyword evidence="2 3" id="KW-0560">Oxidoreductase</keyword>
<dbReference type="InterPro" id="IPR036291">
    <property type="entry name" value="NAD(P)-bd_dom_sf"/>
</dbReference>
<name>A0ABV5K7Q9_9ACTN</name>
<evidence type="ECO:0000256" key="1">
    <source>
        <dbReference type="ARBA" id="ARBA00006484"/>
    </source>
</evidence>
<dbReference type="GO" id="GO:0016491">
    <property type="term" value="F:oxidoreductase activity"/>
    <property type="evidence" value="ECO:0007669"/>
    <property type="project" value="UniProtKB-KW"/>
</dbReference>
<dbReference type="PANTHER" id="PTHR24321">
    <property type="entry name" value="DEHYDROGENASES, SHORT CHAIN"/>
    <property type="match status" value="1"/>
</dbReference>